<evidence type="ECO:0000256" key="1">
    <source>
        <dbReference type="ARBA" id="ARBA00022676"/>
    </source>
</evidence>
<sequence>MTLPKTWLVVRLSALGDVVLTTGVLLWLHRTRGWRFVVLTRPQWAPVFRNHPAVDRVATVDPRDLRPAALPGFVRGLAALLPGAGLLDLHGTLRSRLLGLLWPGPVRRYPKFSLERRLFLRSGGRLFRERLRASNVTQRYLLAVQDAPPPRSALLPCILLDDAESARGVALLSEAGLLPAGTPIGTPDGASGEASAPVRPLVALHPYSTHPDKAWLPGAWRDLAGRLSAAGYAWFVVGRSGGKKNAVAEAGGGTATPLSGLVEQARLAGGLAADFTDRTDLRETCALLAAADVLVTGDSGPMHLAAGVKTPVVALFGPTTREWGFYPEGPRDVVLETGDGCRPCSLHGSRRCAHSGRCMTGISPDAVFAAVRRVTSCGMAEAGAATKHC</sequence>
<keyword evidence="2" id="KW-0808">Transferase</keyword>
<proteinExistence type="predicted"/>
<gene>
    <name evidence="4" type="ORF">FVW20_13550</name>
</gene>
<dbReference type="SUPFAM" id="SSF53756">
    <property type="entry name" value="UDP-Glycosyltransferase/glycogen phosphorylase"/>
    <property type="match status" value="1"/>
</dbReference>
<keyword evidence="3" id="KW-0812">Transmembrane</keyword>
<dbReference type="PANTHER" id="PTHR30160:SF22">
    <property type="entry name" value="LIPOPOLYSACCHARIDE CORE BIOSYNTHESIS PROTEIN"/>
    <property type="match status" value="1"/>
</dbReference>
<dbReference type="RefSeq" id="WP_196610026.1">
    <property type="nucleotide sequence ID" value="NZ_VRYY01000441.1"/>
</dbReference>
<keyword evidence="3" id="KW-0472">Membrane</keyword>
<evidence type="ECO:0000313" key="4">
    <source>
        <dbReference type="EMBL" id="MBG3878005.1"/>
    </source>
</evidence>
<reference evidence="4 5" key="1">
    <citation type="submission" date="2019-08" db="EMBL/GenBank/DDBJ databases">
        <authorList>
            <person name="Luo N."/>
        </authorList>
    </citation>
    <scope>NUCLEOTIDE SEQUENCE [LARGE SCALE GENOMIC DNA]</scope>
    <source>
        <strain evidence="4 5">NCIMB 9442</strain>
    </source>
</reference>
<protein>
    <submittedName>
        <fullName evidence="4">Glycosyltransferase family 9 protein</fullName>
    </submittedName>
</protein>
<dbReference type="CDD" id="cd03789">
    <property type="entry name" value="GT9_LPS_heptosyltransferase"/>
    <property type="match status" value="1"/>
</dbReference>
<evidence type="ECO:0000256" key="2">
    <source>
        <dbReference type="ARBA" id="ARBA00022679"/>
    </source>
</evidence>
<comment type="caution">
    <text evidence="4">The sequence shown here is derived from an EMBL/GenBank/DDBJ whole genome shotgun (WGS) entry which is preliminary data.</text>
</comment>
<organism evidence="4 5">
    <name type="scientific">Nitratidesulfovibrio oxamicus</name>
    <dbReference type="NCBI Taxonomy" id="32016"/>
    <lineage>
        <taxon>Bacteria</taxon>
        <taxon>Pseudomonadati</taxon>
        <taxon>Thermodesulfobacteriota</taxon>
        <taxon>Desulfovibrionia</taxon>
        <taxon>Desulfovibrionales</taxon>
        <taxon>Desulfovibrionaceae</taxon>
        <taxon>Nitratidesulfovibrio</taxon>
    </lineage>
</organism>
<dbReference type="InterPro" id="IPR051199">
    <property type="entry name" value="LPS_LOS_Heptosyltrfase"/>
</dbReference>
<name>A0ABS0J6B0_9BACT</name>
<dbReference type="Proteomes" id="UP001194469">
    <property type="component" value="Unassembled WGS sequence"/>
</dbReference>
<dbReference type="Pfam" id="PF01075">
    <property type="entry name" value="Glyco_transf_9"/>
    <property type="match status" value="1"/>
</dbReference>
<keyword evidence="5" id="KW-1185">Reference proteome</keyword>
<dbReference type="PANTHER" id="PTHR30160">
    <property type="entry name" value="TETRAACYLDISACCHARIDE 4'-KINASE-RELATED"/>
    <property type="match status" value="1"/>
</dbReference>
<feature type="transmembrane region" description="Helical" evidence="3">
    <location>
        <begin position="6"/>
        <end position="28"/>
    </location>
</feature>
<accession>A0ABS0J6B0</accession>
<dbReference type="EMBL" id="VRYY01000441">
    <property type="protein sequence ID" value="MBG3878005.1"/>
    <property type="molecule type" value="Genomic_DNA"/>
</dbReference>
<evidence type="ECO:0000256" key="3">
    <source>
        <dbReference type="SAM" id="Phobius"/>
    </source>
</evidence>
<dbReference type="InterPro" id="IPR002201">
    <property type="entry name" value="Glyco_trans_9"/>
</dbReference>
<keyword evidence="3" id="KW-1133">Transmembrane helix</keyword>
<evidence type="ECO:0000313" key="5">
    <source>
        <dbReference type="Proteomes" id="UP001194469"/>
    </source>
</evidence>
<keyword evidence="1" id="KW-0328">Glycosyltransferase</keyword>
<dbReference type="Gene3D" id="3.40.50.2000">
    <property type="entry name" value="Glycogen Phosphorylase B"/>
    <property type="match status" value="2"/>
</dbReference>